<dbReference type="RefSeq" id="WP_345084917.1">
    <property type="nucleotide sequence ID" value="NZ_BAABFA010000024.1"/>
</dbReference>
<evidence type="ECO:0000259" key="10">
    <source>
        <dbReference type="PROSITE" id="PS51068"/>
    </source>
</evidence>
<dbReference type="SUPFAM" id="SSF46946">
    <property type="entry name" value="S13-like H2TH domain"/>
    <property type="match status" value="1"/>
</dbReference>
<dbReference type="Pfam" id="PF01149">
    <property type="entry name" value="Fapy_DNA_glyco"/>
    <property type="match status" value="1"/>
</dbReference>
<evidence type="ECO:0000256" key="3">
    <source>
        <dbReference type="ARBA" id="ARBA00022763"/>
    </source>
</evidence>
<protein>
    <submittedName>
        <fullName evidence="11">Endonuclease</fullName>
    </submittedName>
</protein>
<keyword evidence="11" id="KW-0255">Endonuclease</keyword>
<organism evidence="11 12">
    <name type="scientific">Nemorincola caseinilytica</name>
    <dbReference type="NCBI Taxonomy" id="2054315"/>
    <lineage>
        <taxon>Bacteria</taxon>
        <taxon>Pseudomonadati</taxon>
        <taxon>Bacteroidota</taxon>
        <taxon>Chitinophagia</taxon>
        <taxon>Chitinophagales</taxon>
        <taxon>Chitinophagaceae</taxon>
        <taxon>Nemorincola</taxon>
    </lineage>
</organism>
<sequence>MPEGPSIVILKEEAAKFAGRKVTAVSGNSKIDLARLKGKKVLRLQSWGKHFLICFNGFIVRVHFLLFGSYRINDRKPQAPRMSLTFTNGEINFYSCSIKMLEGDVSDHYDMSIDVMNDAWDKKKAMEKLQLVPAELVCDALLEQDIFAGVGNIIKNEVLYRIQVHPESTVGALPVAKARKMVDEARNYSFDFLEWKKKYELKKHWLAHTKTICGKCNGPITRKITGTKKRRSFFCNECQRLYQ</sequence>
<dbReference type="Pfam" id="PF06831">
    <property type="entry name" value="H2TH"/>
    <property type="match status" value="1"/>
</dbReference>
<keyword evidence="5" id="KW-0238">DNA-binding</keyword>
<comment type="caution">
    <text evidence="11">The sequence shown here is derived from an EMBL/GenBank/DDBJ whole genome shotgun (WGS) entry which is preliminary data.</text>
</comment>
<proteinExistence type="inferred from homology"/>
<dbReference type="PROSITE" id="PS51068">
    <property type="entry name" value="FPG_CAT"/>
    <property type="match status" value="1"/>
</dbReference>
<dbReference type="CDD" id="cd08974">
    <property type="entry name" value="BaFpgNei_N_2"/>
    <property type="match status" value="1"/>
</dbReference>
<keyword evidence="4" id="KW-0378">Hydrolase</keyword>
<comment type="catalytic activity">
    <reaction evidence="1">
        <text>Hydrolysis of DNA containing ring-opened 7-methylguanine residues, releasing 2,6-diamino-4-hydroxy-5-(N-methyl)formamidopyrimidine.</text>
        <dbReference type="EC" id="3.2.2.23"/>
    </reaction>
</comment>
<evidence type="ECO:0000256" key="8">
    <source>
        <dbReference type="ARBA" id="ARBA00023268"/>
    </source>
</evidence>
<dbReference type="Gene3D" id="1.10.8.50">
    <property type="match status" value="1"/>
</dbReference>
<dbReference type="SMART" id="SM00898">
    <property type="entry name" value="Fapy_DNA_glyco"/>
    <property type="match status" value="1"/>
</dbReference>
<dbReference type="PANTHER" id="PTHR22993:SF9">
    <property type="entry name" value="FORMAMIDOPYRIMIDINE-DNA GLYCOSYLASE"/>
    <property type="match status" value="1"/>
</dbReference>
<dbReference type="SUPFAM" id="SSF81624">
    <property type="entry name" value="N-terminal domain of MutM-like DNA repair proteins"/>
    <property type="match status" value="1"/>
</dbReference>
<dbReference type="InterPro" id="IPR015886">
    <property type="entry name" value="H2TH_FPG"/>
</dbReference>
<evidence type="ECO:0000256" key="4">
    <source>
        <dbReference type="ARBA" id="ARBA00022801"/>
    </source>
</evidence>
<keyword evidence="7" id="KW-0456">Lyase</keyword>
<evidence type="ECO:0000256" key="2">
    <source>
        <dbReference type="ARBA" id="ARBA00009409"/>
    </source>
</evidence>
<feature type="domain" description="Formamidopyrimidine-DNA glycosylase catalytic" evidence="10">
    <location>
        <begin position="2"/>
        <end position="101"/>
    </location>
</feature>
<dbReference type="InterPro" id="IPR010979">
    <property type="entry name" value="Ribosomal_uS13-like_H2TH"/>
</dbReference>
<dbReference type="Gene3D" id="3.20.190.10">
    <property type="entry name" value="MutM-like, N-terminal"/>
    <property type="match status" value="1"/>
</dbReference>
<keyword evidence="9" id="KW-0326">Glycosidase</keyword>
<evidence type="ECO:0000256" key="1">
    <source>
        <dbReference type="ARBA" id="ARBA00001668"/>
    </source>
</evidence>
<reference evidence="12" key="1">
    <citation type="journal article" date="2019" name="Int. J. Syst. Evol. Microbiol.">
        <title>The Global Catalogue of Microorganisms (GCM) 10K type strain sequencing project: providing services to taxonomists for standard genome sequencing and annotation.</title>
        <authorList>
            <consortium name="The Broad Institute Genomics Platform"/>
            <consortium name="The Broad Institute Genome Sequencing Center for Infectious Disease"/>
            <person name="Wu L."/>
            <person name="Ma J."/>
        </authorList>
    </citation>
    <scope>NUCLEOTIDE SEQUENCE [LARGE SCALE GENOMIC DNA]</scope>
    <source>
        <strain evidence="12">JCM 32105</strain>
    </source>
</reference>
<dbReference type="GO" id="GO:0004519">
    <property type="term" value="F:endonuclease activity"/>
    <property type="evidence" value="ECO:0007669"/>
    <property type="project" value="UniProtKB-KW"/>
</dbReference>
<dbReference type="EMBL" id="BAABFA010000024">
    <property type="protein sequence ID" value="GAA4469683.1"/>
    <property type="molecule type" value="Genomic_DNA"/>
</dbReference>
<evidence type="ECO:0000256" key="6">
    <source>
        <dbReference type="ARBA" id="ARBA00023204"/>
    </source>
</evidence>
<gene>
    <name evidence="11" type="ORF">GCM10023093_29560</name>
</gene>
<evidence type="ECO:0000313" key="11">
    <source>
        <dbReference type="EMBL" id="GAA4469683.1"/>
    </source>
</evidence>
<keyword evidence="6" id="KW-0234">DNA repair</keyword>
<keyword evidence="8" id="KW-0511">Multifunctional enzyme</keyword>
<accession>A0ABP8NN95</accession>
<evidence type="ECO:0000313" key="12">
    <source>
        <dbReference type="Proteomes" id="UP001500067"/>
    </source>
</evidence>
<dbReference type="PANTHER" id="PTHR22993">
    <property type="entry name" value="FORMAMIDOPYRIMIDINE-DNA GLYCOSYLASE"/>
    <property type="match status" value="1"/>
</dbReference>
<dbReference type="Proteomes" id="UP001500067">
    <property type="component" value="Unassembled WGS sequence"/>
</dbReference>
<keyword evidence="3" id="KW-0227">DNA damage</keyword>
<dbReference type="InterPro" id="IPR035937">
    <property type="entry name" value="FPG_N"/>
</dbReference>
<keyword evidence="12" id="KW-1185">Reference proteome</keyword>
<dbReference type="InterPro" id="IPR012319">
    <property type="entry name" value="FPG_cat"/>
</dbReference>
<comment type="similarity">
    <text evidence="2">Belongs to the FPG family.</text>
</comment>
<evidence type="ECO:0000256" key="5">
    <source>
        <dbReference type="ARBA" id="ARBA00023125"/>
    </source>
</evidence>
<evidence type="ECO:0000256" key="7">
    <source>
        <dbReference type="ARBA" id="ARBA00023239"/>
    </source>
</evidence>
<keyword evidence="11" id="KW-0540">Nuclease</keyword>
<name>A0ABP8NN95_9BACT</name>
<evidence type="ECO:0000256" key="9">
    <source>
        <dbReference type="ARBA" id="ARBA00023295"/>
    </source>
</evidence>
<dbReference type="SMART" id="SM01232">
    <property type="entry name" value="H2TH"/>
    <property type="match status" value="1"/>
</dbReference>